<reference evidence="1 2" key="1">
    <citation type="submission" date="2021-10" db="EMBL/GenBank/DDBJ databases">
        <title>Anaerobic single-cell dispensing facilitates the cultivation of human gut bacteria.</title>
        <authorList>
            <person name="Afrizal A."/>
        </authorList>
    </citation>
    <scope>NUCLEOTIDE SEQUENCE [LARGE SCALE GENOMIC DNA]</scope>
    <source>
        <strain evidence="1 2">CLA-AA-H276</strain>
    </source>
</reference>
<dbReference type="Proteomes" id="UP001198220">
    <property type="component" value="Unassembled WGS sequence"/>
</dbReference>
<keyword evidence="2" id="KW-1185">Reference proteome</keyword>
<dbReference type="InterPro" id="IPR025051">
    <property type="entry name" value="DUF3990"/>
</dbReference>
<dbReference type="AlphaFoldDB" id="A0AAE3A531"/>
<organism evidence="1 2">
    <name type="scientific">Hominiventricola filiformis</name>
    <dbReference type="NCBI Taxonomy" id="2885352"/>
    <lineage>
        <taxon>Bacteria</taxon>
        <taxon>Bacillati</taxon>
        <taxon>Bacillota</taxon>
        <taxon>Clostridia</taxon>
        <taxon>Lachnospirales</taxon>
        <taxon>Lachnospiraceae</taxon>
        <taxon>Hominiventricola</taxon>
    </lineage>
</organism>
<sequence length="156" mass="18044">MILYHGSFLEIAKPDLVHSRPNVDFGRGFYVTPLYEQAAKWCGKFKRRGKAGIISRYEYNESRESELKTLKFDSYSEEWLDFILNCRSGKDLTDYDLVVGGVANDKVFNTVELFFDGLIDKTEAINRLCYEKPNLQICFRTEKALSLLRFEGGETL</sequence>
<dbReference type="RefSeq" id="WP_118769931.1">
    <property type="nucleotide sequence ID" value="NZ_JAJEPS010000006.1"/>
</dbReference>
<comment type="caution">
    <text evidence="1">The sequence shown here is derived from an EMBL/GenBank/DDBJ whole genome shotgun (WGS) entry which is preliminary data.</text>
</comment>
<proteinExistence type="predicted"/>
<gene>
    <name evidence="1" type="ORF">LKD36_08315</name>
</gene>
<name>A0AAE3A531_9FIRM</name>
<dbReference type="Pfam" id="PF13151">
    <property type="entry name" value="DUF3990"/>
    <property type="match status" value="1"/>
</dbReference>
<evidence type="ECO:0000313" key="1">
    <source>
        <dbReference type="EMBL" id="MCC2126182.1"/>
    </source>
</evidence>
<accession>A0AAE3A531</accession>
<dbReference type="EMBL" id="JAJEPS010000006">
    <property type="protein sequence ID" value="MCC2126182.1"/>
    <property type="molecule type" value="Genomic_DNA"/>
</dbReference>
<evidence type="ECO:0000313" key="2">
    <source>
        <dbReference type="Proteomes" id="UP001198220"/>
    </source>
</evidence>
<protein>
    <submittedName>
        <fullName evidence="1">DUF3990 domain-containing protein</fullName>
    </submittedName>
</protein>